<evidence type="ECO:0000256" key="1">
    <source>
        <dbReference type="ARBA" id="ARBA00023125"/>
    </source>
</evidence>
<keyword evidence="6" id="KW-1185">Reference proteome</keyword>
<comment type="caution">
    <text evidence="5">The sequence shown here is derived from an EMBL/GenBank/DDBJ whole genome shotgun (WGS) entry which is preliminary data.</text>
</comment>
<dbReference type="InterPro" id="IPR001647">
    <property type="entry name" value="HTH_TetR"/>
</dbReference>
<evidence type="ECO:0000256" key="3">
    <source>
        <dbReference type="SAM" id="MobiDB-lite"/>
    </source>
</evidence>
<accession>A0ABW1U5L8</accession>
<evidence type="ECO:0000313" key="6">
    <source>
        <dbReference type="Proteomes" id="UP001596270"/>
    </source>
</evidence>
<reference evidence="6" key="1">
    <citation type="journal article" date="2019" name="Int. J. Syst. Evol. Microbiol.">
        <title>The Global Catalogue of Microorganisms (GCM) 10K type strain sequencing project: providing services to taxonomists for standard genome sequencing and annotation.</title>
        <authorList>
            <consortium name="The Broad Institute Genomics Platform"/>
            <consortium name="The Broad Institute Genome Sequencing Center for Infectious Disease"/>
            <person name="Wu L."/>
            <person name="Ma J."/>
        </authorList>
    </citation>
    <scope>NUCLEOTIDE SEQUENCE [LARGE SCALE GENOMIC DNA]</scope>
    <source>
        <strain evidence="6">CCUG 39402</strain>
    </source>
</reference>
<evidence type="ECO:0000313" key="5">
    <source>
        <dbReference type="EMBL" id="MFC6284519.1"/>
    </source>
</evidence>
<sequence>MAKSVREPQAVRPTRHAEEKREEKAVVPNAAPAPLESPVRKRGRPKTGTPASGAAPALSREQILDRATELARVEPLGDISMVGLARELGVTPTLIHYYIGSRDDLISGVANRYFKERLSRLQPLTGKWKEDLQREATQSFHMGVEYGGVLRYMMSHNRFRLFQQVSEGEVDYGVLYLDRMAGIFSKGGFTPQQAAIGYHLLSQYVMSSSYAEVSRQLPAFHEHYIRDQIEARPAGQLPGARYFAEAFSTLDSATSFPEGLKLLIGSFETWLK</sequence>
<keyword evidence="1 2" id="KW-0238">DNA-binding</keyword>
<dbReference type="PROSITE" id="PS50977">
    <property type="entry name" value="HTH_TETR_2"/>
    <property type="match status" value="1"/>
</dbReference>
<dbReference type="Gene3D" id="1.10.10.60">
    <property type="entry name" value="Homeodomain-like"/>
    <property type="match status" value="1"/>
</dbReference>
<name>A0ABW1U5L8_9BURK</name>
<evidence type="ECO:0000259" key="4">
    <source>
        <dbReference type="PROSITE" id="PS50977"/>
    </source>
</evidence>
<feature type="DNA-binding region" description="H-T-H motif" evidence="2">
    <location>
        <begin position="80"/>
        <end position="99"/>
    </location>
</feature>
<organism evidence="5 6">
    <name type="scientific">Polaromonas aquatica</name>
    <dbReference type="NCBI Taxonomy" id="332657"/>
    <lineage>
        <taxon>Bacteria</taxon>
        <taxon>Pseudomonadati</taxon>
        <taxon>Pseudomonadota</taxon>
        <taxon>Betaproteobacteria</taxon>
        <taxon>Burkholderiales</taxon>
        <taxon>Comamonadaceae</taxon>
        <taxon>Polaromonas</taxon>
    </lineage>
</organism>
<proteinExistence type="predicted"/>
<evidence type="ECO:0000256" key="2">
    <source>
        <dbReference type="PROSITE-ProRule" id="PRU00335"/>
    </source>
</evidence>
<protein>
    <submittedName>
        <fullName evidence="5">TetR/AcrR family transcriptional regulator</fullName>
    </submittedName>
</protein>
<gene>
    <name evidence="5" type="ORF">ACFQND_25115</name>
</gene>
<dbReference type="InterPro" id="IPR009057">
    <property type="entry name" value="Homeodomain-like_sf"/>
</dbReference>
<feature type="region of interest" description="Disordered" evidence="3">
    <location>
        <begin position="1"/>
        <end position="60"/>
    </location>
</feature>
<feature type="domain" description="HTH tetR-type" evidence="4">
    <location>
        <begin position="57"/>
        <end position="117"/>
    </location>
</feature>
<dbReference type="SUPFAM" id="SSF48498">
    <property type="entry name" value="Tetracyclin repressor-like, C-terminal domain"/>
    <property type="match status" value="1"/>
</dbReference>
<dbReference type="EMBL" id="JBHSRS010000084">
    <property type="protein sequence ID" value="MFC6284519.1"/>
    <property type="molecule type" value="Genomic_DNA"/>
</dbReference>
<dbReference type="Proteomes" id="UP001596270">
    <property type="component" value="Unassembled WGS sequence"/>
</dbReference>
<dbReference type="RefSeq" id="WP_371438776.1">
    <property type="nucleotide sequence ID" value="NZ_JBHSRS010000084.1"/>
</dbReference>
<dbReference type="SUPFAM" id="SSF46689">
    <property type="entry name" value="Homeodomain-like"/>
    <property type="match status" value="1"/>
</dbReference>
<feature type="compositionally biased region" description="Basic and acidic residues" evidence="3">
    <location>
        <begin position="15"/>
        <end position="25"/>
    </location>
</feature>
<dbReference type="InterPro" id="IPR036271">
    <property type="entry name" value="Tet_transcr_reg_TetR-rel_C_sf"/>
</dbReference>
<dbReference type="Gene3D" id="1.10.357.10">
    <property type="entry name" value="Tetracycline Repressor, domain 2"/>
    <property type="match status" value="1"/>
</dbReference>